<evidence type="ECO:0000259" key="6">
    <source>
        <dbReference type="PROSITE" id="PS50010"/>
    </source>
</evidence>
<dbReference type="SUPFAM" id="SSF50044">
    <property type="entry name" value="SH3-domain"/>
    <property type="match status" value="1"/>
</dbReference>
<dbReference type="InterPro" id="IPR001452">
    <property type="entry name" value="SH3_domain"/>
</dbReference>
<dbReference type="SMART" id="SM00325">
    <property type="entry name" value="RhoGEF"/>
    <property type="match status" value="1"/>
</dbReference>
<accession>A0A8S3RUX2</accession>
<feature type="region of interest" description="Disordered" evidence="4">
    <location>
        <begin position="613"/>
        <end position="643"/>
    </location>
</feature>
<dbReference type="Pfam" id="PF14604">
    <property type="entry name" value="SH3_9"/>
    <property type="match status" value="1"/>
</dbReference>
<dbReference type="InterPro" id="IPR035899">
    <property type="entry name" value="DBL_dom_sf"/>
</dbReference>
<sequence length="643" mass="73712">MEKDREEKTPSTDLSGDFDMIVNEINEFINILEVRGQELEQQQAEENRQQSQQQTESEESEECDTPPFQSARNTIILVENNEEPIYETCHNEQENPYEAIPALAHLATVTASTSPAAKSQKPELKPKPKHLLKMVEPSSQNPKRVKALHNFSGSNNDELCFNKGDIITVTQMVEGGWWEGTLNGKTGWFPNNYTKEIKSDIANRSSITKGPDMGVYKRESTQLYHNVVFQNLIETEKTHVQEMTMIDSVEYTKLVGNLDDILAFQNNFLSSIEDCMKQLPHLRRIGGVFMKHAPRLKELYLEYCSNHPRAVAIVQSKRDELNKYMEQDGAPPGAMILTTNLYKPFTRLDKYPSLLKELERHIEESHVDRGDTQRAIAIYRDVSNACMEIRKVKEMEYEILTSAIKGWEGEVHVFTSSGEKYDRIFVLFPNMLVMLSMSPRLSGYTYEAGPLQKVKLATDKDGRSKRFAFITFKHACSVPYTIDLMSGIQLFGNSLKLQTRTGSSHNSPNPSSQQSPVYTNYPQYSVSNNNTSPMTRGNTWHGKERYGRQNSEGSYNSRQTPSNMGGPMLSPRNCDQLPLQGHSPDSNIDPLSLQIRRERVLQQQKVSLDAHRQRNYPPQNPYGNFQPWQQQQQQQQQRSYRRY</sequence>
<dbReference type="PRINTS" id="PR00452">
    <property type="entry name" value="SH3DOMAIN"/>
</dbReference>
<keyword evidence="2" id="KW-0694">RNA-binding</keyword>
<dbReference type="SUPFAM" id="SSF48065">
    <property type="entry name" value="DBL homology domain (DH-domain)"/>
    <property type="match status" value="1"/>
</dbReference>
<dbReference type="CDD" id="cd11877">
    <property type="entry name" value="SH3_PIX"/>
    <property type="match status" value="1"/>
</dbReference>
<dbReference type="InterPro" id="IPR012677">
    <property type="entry name" value="Nucleotide-bd_a/b_plait_sf"/>
</dbReference>
<dbReference type="SUPFAM" id="SSF54928">
    <property type="entry name" value="RNA-binding domain, RBD"/>
    <property type="match status" value="1"/>
</dbReference>
<feature type="compositionally biased region" description="Low complexity" evidence="4">
    <location>
        <begin position="40"/>
        <end position="55"/>
    </location>
</feature>
<dbReference type="InterPro" id="IPR000219">
    <property type="entry name" value="DH_dom"/>
</dbReference>
<dbReference type="GO" id="GO:0003723">
    <property type="term" value="F:RNA binding"/>
    <property type="evidence" value="ECO:0007669"/>
    <property type="project" value="UniProtKB-UniRule"/>
</dbReference>
<dbReference type="PROSITE" id="PS50010">
    <property type="entry name" value="DH_2"/>
    <property type="match status" value="1"/>
</dbReference>
<evidence type="ECO:0000256" key="4">
    <source>
        <dbReference type="SAM" id="MobiDB-lite"/>
    </source>
</evidence>
<feature type="compositionally biased region" description="Low complexity" evidence="4">
    <location>
        <begin position="503"/>
        <end position="516"/>
    </location>
</feature>
<dbReference type="GO" id="GO:0005085">
    <property type="term" value="F:guanyl-nucleotide exchange factor activity"/>
    <property type="evidence" value="ECO:0007669"/>
    <property type="project" value="InterPro"/>
</dbReference>
<dbReference type="EMBL" id="CAJPWZ010001221">
    <property type="protein sequence ID" value="CAG2210135.1"/>
    <property type="molecule type" value="Genomic_DNA"/>
</dbReference>
<dbReference type="Pfam" id="PF00076">
    <property type="entry name" value="RRM_1"/>
    <property type="match status" value="1"/>
</dbReference>
<evidence type="ECO:0000313" key="8">
    <source>
        <dbReference type="EMBL" id="CAG2210135.1"/>
    </source>
</evidence>
<dbReference type="OrthoDB" id="443981at2759"/>
<feature type="region of interest" description="Disordered" evidence="4">
    <location>
        <begin position="498"/>
        <end position="589"/>
    </location>
</feature>
<dbReference type="Proteomes" id="UP000683360">
    <property type="component" value="Unassembled WGS sequence"/>
</dbReference>
<name>A0A8S3RUX2_MYTED</name>
<evidence type="ECO:0000256" key="3">
    <source>
        <dbReference type="PROSITE-ProRule" id="PRU00192"/>
    </source>
</evidence>
<dbReference type="PROSITE" id="PS50002">
    <property type="entry name" value="SH3"/>
    <property type="match status" value="1"/>
</dbReference>
<reference evidence="8" key="1">
    <citation type="submission" date="2021-03" db="EMBL/GenBank/DDBJ databases">
        <authorList>
            <person name="Bekaert M."/>
        </authorList>
    </citation>
    <scope>NUCLEOTIDE SEQUENCE</scope>
</reference>
<dbReference type="Gene3D" id="1.20.900.10">
    <property type="entry name" value="Dbl homology (DH) domain"/>
    <property type="match status" value="1"/>
</dbReference>
<feature type="compositionally biased region" description="Polar residues" evidence="4">
    <location>
        <begin position="517"/>
        <end position="538"/>
    </location>
</feature>
<evidence type="ECO:0000313" key="9">
    <source>
        <dbReference type="Proteomes" id="UP000683360"/>
    </source>
</evidence>
<gene>
    <name evidence="8" type="ORF">MEDL_24229</name>
</gene>
<protein>
    <submittedName>
        <fullName evidence="8">ARHGEF7</fullName>
    </submittedName>
</protein>
<dbReference type="InterPro" id="IPR035979">
    <property type="entry name" value="RBD_domain_sf"/>
</dbReference>
<feature type="domain" description="SH3" evidence="5">
    <location>
        <begin position="140"/>
        <end position="199"/>
    </location>
</feature>
<dbReference type="InterPro" id="IPR036028">
    <property type="entry name" value="SH3-like_dom_sf"/>
</dbReference>
<feature type="compositionally biased region" description="Polar residues" evidence="4">
    <location>
        <begin position="548"/>
        <end position="563"/>
    </location>
</feature>
<dbReference type="PROSITE" id="PS50102">
    <property type="entry name" value="RRM"/>
    <property type="match status" value="1"/>
</dbReference>
<dbReference type="PANTHER" id="PTHR46026">
    <property type="entry name" value="RHO-TYPE GUANINE NUCLEOTIDE EXCHANGE FACTOR, ISOFORM F"/>
    <property type="match status" value="1"/>
</dbReference>
<dbReference type="Pfam" id="PF00621">
    <property type="entry name" value="RhoGEF"/>
    <property type="match status" value="1"/>
</dbReference>
<dbReference type="Gene3D" id="3.30.70.330">
    <property type="match status" value="1"/>
</dbReference>
<evidence type="ECO:0000256" key="1">
    <source>
        <dbReference type="ARBA" id="ARBA00022443"/>
    </source>
</evidence>
<dbReference type="GO" id="GO:0005737">
    <property type="term" value="C:cytoplasm"/>
    <property type="evidence" value="ECO:0007669"/>
    <property type="project" value="TreeGrafter"/>
</dbReference>
<dbReference type="AlphaFoldDB" id="A0A8S3RUX2"/>
<dbReference type="CDD" id="cd00160">
    <property type="entry name" value="RhoGEF"/>
    <property type="match status" value="1"/>
</dbReference>
<keyword evidence="1 3" id="KW-0728">SH3 domain</keyword>
<dbReference type="PANTHER" id="PTHR46026:SF1">
    <property type="entry name" value="RHO-TYPE GUANINE NUCLEOTIDE EXCHANGE FACTOR, ISOFORM F"/>
    <property type="match status" value="1"/>
</dbReference>
<proteinExistence type="predicted"/>
<organism evidence="8 9">
    <name type="scientific">Mytilus edulis</name>
    <name type="common">Blue mussel</name>
    <dbReference type="NCBI Taxonomy" id="6550"/>
    <lineage>
        <taxon>Eukaryota</taxon>
        <taxon>Metazoa</taxon>
        <taxon>Spiralia</taxon>
        <taxon>Lophotrochozoa</taxon>
        <taxon>Mollusca</taxon>
        <taxon>Bivalvia</taxon>
        <taxon>Autobranchia</taxon>
        <taxon>Pteriomorphia</taxon>
        <taxon>Mytilida</taxon>
        <taxon>Mytiloidea</taxon>
        <taxon>Mytilidae</taxon>
        <taxon>Mytilinae</taxon>
        <taxon>Mytilus</taxon>
    </lineage>
</organism>
<feature type="region of interest" description="Disordered" evidence="4">
    <location>
        <begin position="40"/>
        <end position="69"/>
    </location>
</feature>
<feature type="domain" description="RRM" evidence="7">
    <location>
        <begin position="397"/>
        <end position="502"/>
    </location>
</feature>
<evidence type="ECO:0000259" key="5">
    <source>
        <dbReference type="PROSITE" id="PS50002"/>
    </source>
</evidence>
<evidence type="ECO:0000256" key="2">
    <source>
        <dbReference type="PROSITE-ProRule" id="PRU00176"/>
    </source>
</evidence>
<evidence type="ECO:0000259" key="7">
    <source>
        <dbReference type="PROSITE" id="PS50102"/>
    </source>
</evidence>
<dbReference type="Gene3D" id="2.30.30.40">
    <property type="entry name" value="SH3 Domains"/>
    <property type="match status" value="1"/>
</dbReference>
<comment type="caution">
    <text evidence="8">The sequence shown here is derived from an EMBL/GenBank/DDBJ whole genome shotgun (WGS) entry which is preliminary data.</text>
</comment>
<feature type="domain" description="DH" evidence="6">
    <location>
        <begin position="254"/>
        <end position="389"/>
    </location>
</feature>
<keyword evidence="9" id="KW-1185">Reference proteome</keyword>
<dbReference type="InterPro" id="IPR000504">
    <property type="entry name" value="RRM_dom"/>
</dbReference>
<dbReference type="FunFam" id="2.30.30.40:FF:000072">
    <property type="entry name" value="Unconventional Myosin IB"/>
    <property type="match status" value="1"/>
</dbReference>
<dbReference type="SMART" id="SM00326">
    <property type="entry name" value="SH3"/>
    <property type="match status" value="1"/>
</dbReference>